<dbReference type="KEGG" id="doe:DENOEST_1646"/>
<dbReference type="Proteomes" id="UP000515733">
    <property type="component" value="Chromosome"/>
</dbReference>
<accession>A0A6S6XS52</accession>
<organism evidence="1 2">
    <name type="scientific">Denitratisoma oestradiolicum</name>
    <dbReference type="NCBI Taxonomy" id="311182"/>
    <lineage>
        <taxon>Bacteria</taxon>
        <taxon>Pseudomonadati</taxon>
        <taxon>Pseudomonadota</taxon>
        <taxon>Betaproteobacteria</taxon>
        <taxon>Nitrosomonadales</taxon>
        <taxon>Sterolibacteriaceae</taxon>
        <taxon>Denitratisoma</taxon>
    </lineage>
</organism>
<gene>
    <name evidence="1" type="ORF">DENOEST_1646</name>
</gene>
<evidence type="ECO:0000313" key="2">
    <source>
        <dbReference type="Proteomes" id="UP000515733"/>
    </source>
</evidence>
<protein>
    <submittedName>
        <fullName evidence="1">Uncharacterized protein</fullName>
    </submittedName>
</protein>
<keyword evidence="2" id="KW-1185">Reference proteome</keyword>
<reference evidence="1 2" key="1">
    <citation type="submission" date="2020-03" db="EMBL/GenBank/DDBJ databases">
        <authorList>
            <consortium name="Genoscope - CEA"/>
            <person name="William W."/>
        </authorList>
    </citation>
    <scope>NUCLEOTIDE SEQUENCE [LARGE SCALE GENOMIC DNA]</scope>
    <source>
        <strain evidence="2">DSM 16959</strain>
    </source>
</reference>
<dbReference type="AlphaFoldDB" id="A0A6S6XS52"/>
<dbReference type="EMBL" id="LR778301">
    <property type="protein sequence ID" value="CAB1368811.1"/>
    <property type="molecule type" value="Genomic_DNA"/>
</dbReference>
<evidence type="ECO:0000313" key="1">
    <source>
        <dbReference type="EMBL" id="CAB1368811.1"/>
    </source>
</evidence>
<proteinExistence type="predicted"/>
<sequence>MRWMGSLFIGLMLAHPVWGQMGKGMGREFRELGEQIGAASQAGDLDRGMSQKTEI</sequence>
<name>A0A6S6XS52_9PROT</name>